<sequence>MKLLIVIGLLFYVEISYQRSIIRPRLPEKSDKSNGDFVKKLDKFDNKIVKEKNFGENPKNEIEEYLHFRKFLKSRTERRPRKVEIPDIQIPEINIPDIKIPEITIPDVPVIKFDDVDFSWSKKTKKDKRDIKSDAFDENVDKIIYKVIDRRPVDSKFKNSFQIVKNDQSLNRFERGSDKSEIIEVEGDPNELIDKVMEKYSDKDIRIFHVKSIEQLPDSVAEYGGDIYIDKSFPKVSQDLFVMVIL</sequence>
<evidence type="ECO:0000313" key="1">
    <source>
        <dbReference type="Proteomes" id="UP000887580"/>
    </source>
</evidence>
<proteinExistence type="predicted"/>
<name>A0AC35F7X7_9BILA</name>
<dbReference type="Proteomes" id="UP000887580">
    <property type="component" value="Unplaced"/>
</dbReference>
<accession>A0AC35F7X7</accession>
<reference evidence="2" key="1">
    <citation type="submission" date="2022-11" db="UniProtKB">
        <authorList>
            <consortium name="WormBaseParasite"/>
        </authorList>
    </citation>
    <scope>IDENTIFICATION</scope>
</reference>
<dbReference type="WBParaSite" id="PS1159_v2.g14721.t1">
    <property type="protein sequence ID" value="PS1159_v2.g14721.t1"/>
    <property type="gene ID" value="PS1159_v2.g14721"/>
</dbReference>
<organism evidence="1 2">
    <name type="scientific">Panagrolaimus sp. PS1159</name>
    <dbReference type="NCBI Taxonomy" id="55785"/>
    <lineage>
        <taxon>Eukaryota</taxon>
        <taxon>Metazoa</taxon>
        <taxon>Ecdysozoa</taxon>
        <taxon>Nematoda</taxon>
        <taxon>Chromadorea</taxon>
        <taxon>Rhabditida</taxon>
        <taxon>Tylenchina</taxon>
        <taxon>Panagrolaimomorpha</taxon>
        <taxon>Panagrolaimoidea</taxon>
        <taxon>Panagrolaimidae</taxon>
        <taxon>Panagrolaimus</taxon>
    </lineage>
</organism>
<evidence type="ECO:0000313" key="2">
    <source>
        <dbReference type="WBParaSite" id="PS1159_v2.g14721.t1"/>
    </source>
</evidence>
<protein>
    <submittedName>
        <fullName evidence="2">Uncharacterized protein</fullName>
    </submittedName>
</protein>